<dbReference type="InterPro" id="IPR001810">
    <property type="entry name" value="F-box_dom"/>
</dbReference>
<dbReference type="PANTHER" id="PTHR31482:SF2">
    <property type="entry name" value="F-BOX DOMAIN-CONTAINING PROTEIN"/>
    <property type="match status" value="1"/>
</dbReference>
<name>A0AAW1IRX7_SAPOF</name>
<feature type="chain" id="PRO_5044002124" description="F-box domain-containing protein" evidence="1">
    <location>
        <begin position="19"/>
        <end position="384"/>
    </location>
</feature>
<dbReference type="Proteomes" id="UP001443914">
    <property type="component" value="Unassembled WGS sequence"/>
</dbReference>
<reference evidence="3" key="1">
    <citation type="submission" date="2024-03" db="EMBL/GenBank/DDBJ databases">
        <title>WGS assembly of Saponaria officinalis var. Norfolk2.</title>
        <authorList>
            <person name="Jenkins J."/>
            <person name="Shu S."/>
            <person name="Grimwood J."/>
            <person name="Barry K."/>
            <person name="Goodstein D."/>
            <person name="Schmutz J."/>
            <person name="Leebens-Mack J."/>
            <person name="Osbourn A."/>
        </authorList>
    </citation>
    <scope>NUCLEOTIDE SEQUENCE [LARGE SCALE GENOMIC DNA]</scope>
    <source>
        <strain evidence="3">JIC</strain>
    </source>
</reference>
<keyword evidence="4" id="KW-1185">Reference proteome</keyword>
<comment type="caution">
    <text evidence="3">The sequence shown here is derived from an EMBL/GenBank/DDBJ whole genome shotgun (WGS) entry which is preliminary data.</text>
</comment>
<evidence type="ECO:0000313" key="4">
    <source>
        <dbReference type="Proteomes" id="UP001443914"/>
    </source>
</evidence>
<organism evidence="3 4">
    <name type="scientific">Saponaria officinalis</name>
    <name type="common">Common soapwort</name>
    <name type="synonym">Lychnis saponaria</name>
    <dbReference type="NCBI Taxonomy" id="3572"/>
    <lineage>
        <taxon>Eukaryota</taxon>
        <taxon>Viridiplantae</taxon>
        <taxon>Streptophyta</taxon>
        <taxon>Embryophyta</taxon>
        <taxon>Tracheophyta</taxon>
        <taxon>Spermatophyta</taxon>
        <taxon>Magnoliopsida</taxon>
        <taxon>eudicotyledons</taxon>
        <taxon>Gunneridae</taxon>
        <taxon>Pentapetalae</taxon>
        <taxon>Caryophyllales</taxon>
        <taxon>Caryophyllaceae</taxon>
        <taxon>Caryophylleae</taxon>
        <taxon>Saponaria</taxon>
    </lineage>
</organism>
<proteinExistence type="predicted"/>
<dbReference type="PROSITE" id="PS50181">
    <property type="entry name" value="FBOX"/>
    <property type="match status" value="1"/>
</dbReference>
<accession>A0AAW1IRX7</accession>
<protein>
    <recommendedName>
        <fullName evidence="2">F-box domain-containing protein</fullName>
    </recommendedName>
</protein>
<feature type="domain" description="F-box" evidence="2">
    <location>
        <begin position="65"/>
        <end position="111"/>
    </location>
</feature>
<dbReference type="CDD" id="cd09917">
    <property type="entry name" value="F-box_SF"/>
    <property type="match status" value="1"/>
</dbReference>
<keyword evidence="1" id="KW-0732">Signal</keyword>
<dbReference type="SMART" id="SM00256">
    <property type="entry name" value="FBOX"/>
    <property type="match status" value="1"/>
</dbReference>
<dbReference type="InterPro" id="IPR036047">
    <property type="entry name" value="F-box-like_dom_sf"/>
</dbReference>
<dbReference type="EMBL" id="JBDFQZ010000009">
    <property type="protein sequence ID" value="KAK9692283.1"/>
    <property type="molecule type" value="Genomic_DNA"/>
</dbReference>
<sequence length="384" mass="44822">MFFFILTSSISFILFLNSLHLKPLVPFYLRNEFPGSPFFPSNSLQKTVVTMKTDSICTSKVENVEQTVLDLPELALDCILEKLSPTGLLNMGAVCRSLRDRCIGNNLWERHLNCKWGRVLGPAAYRAWKSFVESKTTFLNSSSRKKSQGFSKFSGFFWDFSWFQSKFYKNNNININNKVDKCNNKVDCVMSWYLALESGKFWFPAQVYNRENGHVGFMLSCYDAELSYDSQTDTFNARYTPHGIRAVAMESGVQWDRVRVSPVETSPRDLHVSDCLNDLRPGDHFEIQWRRNKEFPYGWWYGVIGHLETCDGNENYCRCCESDTIVLEFNQYAPGSRWRKTYVSRKDHREEGNEDDGFYGGIRKLYKNDEIATWKRLWPRENLE</sequence>
<dbReference type="SUPFAM" id="SSF81383">
    <property type="entry name" value="F-box domain"/>
    <property type="match status" value="1"/>
</dbReference>
<dbReference type="PANTHER" id="PTHR31482">
    <property type="entry name" value="ESTS AU081301(E20138)"/>
    <property type="match status" value="1"/>
</dbReference>
<gene>
    <name evidence="3" type="ORF">RND81_09G253600</name>
</gene>
<evidence type="ECO:0000259" key="2">
    <source>
        <dbReference type="PROSITE" id="PS50181"/>
    </source>
</evidence>
<evidence type="ECO:0000256" key="1">
    <source>
        <dbReference type="SAM" id="SignalP"/>
    </source>
</evidence>
<dbReference type="AlphaFoldDB" id="A0AAW1IRX7"/>
<dbReference type="Pfam" id="PF12937">
    <property type="entry name" value="F-box-like"/>
    <property type="match status" value="1"/>
</dbReference>
<evidence type="ECO:0000313" key="3">
    <source>
        <dbReference type="EMBL" id="KAK9692283.1"/>
    </source>
</evidence>
<feature type="signal peptide" evidence="1">
    <location>
        <begin position="1"/>
        <end position="18"/>
    </location>
</feature>